<evidence type="ECO:0000313" key="2">
    <source>
        <dbReference type="EMBL" id="MTB64441.1"/>
    </source>
</evidence>
<keyword evidence="1" id="KW-1133">Transmembrane helix</keyword>
<dbReference type="RefSeq" id="WP_154608528.1">
    <property type="nucleotide sequence ID" value="NZ_CP072115.1"/>
</dbReference>
<dbReference type="AlphaFoldDB" id="A0A6I4RCE1"/>
<dbReference type="SUPFAM" id="SSF103473">
    <property type="entry name" value="MFS general substrate transporter"/>
    <property type="match status" value="1"/>
</dbReference>
<dbReference type="InterPro" id="IPR036259">
    <property type="entry name" value="MFS_trans_sf"/>
</dbReference>
<evidence type="ECO:0000313" key="4">
    <source>
        <dbReference type="Proteomes" id="UP000435060"/>
    </source>
</evidence>
<reference evidence="2 4" key="2">
    <citation type="submission" date="2019-11" db="EMBL/GenBank/DDBJ databases">
        <title>Streptococcis sp. isolated from the respiratory tract of Marmot.</title>
        <authorList>
            <person name="Zhang G."/>
        </authorList>
    </citation>
    <scope>NUCLEOTIDE SEQUENCE [LARGE SCALE GENOMIC DNA]</scope>
    <source>
        <strain evidence="2">Zg-86</strain>
        <strain evidence="4">zg-86</strain>
    </source>
</reference>
<organism evidence="3 5">
    <name type="scientific">Streptococcus zhangguiae</name>
    <dbReference type="NCBI Taxonomy" id="2664091"/>
    <lineage>
        <taxon>Bacteria</taxon>
        <taxon>Bacillati</taxon>
        <taxon>Bacillota</taxon>
        <taxon>Bacilli</taxon>
        <taxon>Lactobacillales</taxon>
        <taxon>Streptococcaceae</taxon>
        <taxon>Streptococcus</taxon>
    </lineage>
</organism>
<feature type="transmembrane region" description="Helical" evidence="1">
    <location>
        <begin position="87"/>
        <end position="120"/>
    </location>
</feature>
<dbReference type="Proteomes" id="UP000435423">
    <property type="component" value="Unassembled WGS sequence"/>
</dbReference>
<reference evidence="3 5" key="1">
    <citation type="submission" date="2019-10" db="EMBL/GenBank/DDBJ databases">
        <title>Streptococcis sp, isolated from the respiratory tract of Marmot.</title>
        <authorList>
            <person name="Zhang G."/>
        </authorList>
    </citation>
    <scope>NUCLEOTIDE SEQUENCE [LARGE SCALE GENOMIC DNA]</scope>
    <source>
        <strain evidence="5">zg-70</strain>
        <strain evidence="3">Zg-70</strain>
    </source>
</reference>
<name>A0A6I4RCE1_9STRE</name>
<gene>
    <name evidence="2" type="ORF">GGG87_05490</name>
    <name evidence="3" type="ORF">GGH11_05525</name>
</gene>
<comment type="caution">
    <text evidence="3">The sequence shown here is derived from an EMBL/GenBank/DDBJ whole genome shotgun (WGS) entry which is preliminary data.</text>
</comment>
<evidence type="ECO:0008006" key="6">
    <source>
        <dbReference type="Google" id="ProtNLM"/>
    </source>
</evidence>
<protein>
    <recommendedName>
        <fullName evidence="6">MFS transporter</fullName>
    </recommendedName>
</protein>
<feature type="transmembrane region" description="Helical" evidence="1">
    <location>
        <begin position="49"/>
        <end position="75"/>
    </location>
</feature>
<evidence type="ECO:0000313" key="3">
    <source>
        <dbReference type="EMBL" id="MWV56428.1"/>
    </source>
</evidence>
<evidence type="ECO:0000313" key="5">
    <source>
        <dbReference type="Proteomes" id="UP000435423"/>
    </source>
</evidence>
<dbReference type="EMBL" id="WLCG01000007">
    <property type="protein sequence ID" value="MTB64441.1"/>
    <property type="molecule type" value="Genomic_DNA"/>
</dbReference>
<dbReference type="Proteomes" id="UP000435060">
    <property type="component" value="Unassembled WGS sequence"/>
</dbReference>
<evidence type="ECO:0000256" key="1">
    <source>
        <dbReference type="SAM" id="Phobius"/>
    </source>
</evidence>
<proteinExistence type="predicted"/>
<keyword evidence="1" id="KW-0812">Transmembrane</keyword>
<keyword evidence="4" id="KW-1185">Reference proteome</keyword>
<keyword evidence="1" id="KW-0472">Membrane</keyword>
<dbReference type="EMBL" id="WUBJ01000006">
    <property type="protein sequence ID" value="MWV56428.1"/>
    <property type="molecule type" value="Genomic_DNA"/>
</dbReference>
<accession>A0A6I4RCE1</accession>
<sequence>MKNSRIASYQSIQSIPILKAVILVFTALNALFVALTPLMVLLIKETPSFVIVNSATTIAYLVGSILGTLLTTSLFKEMSIAQVTKWVVYVSVLLFLSFYLRSVYGVFACMFTPAVLAGVINPKLNALIYRALPEEQLATISAAGISTFVQLGMVVMRGVIAILIVICSAGSPSLVFLLLSLLLLVYTIRNVASVVEE</sequence>
<feature type="transmembrane region" description="Helical" evidence="1">
    <location>
        <begin position="20"/>
        <end position="43"/>
    </location>
</feature>